<dbReference type="EMBL" id="PTIT01000036">
    <property type="protein sequence ID" value="PPK50045.1"/>
    <property type="molecule type" value="Genomic_DNA"/>
</dbReference>
<evidence type="ECO:0000313" key="5">
    <source>
        <dbReference type="EMBL" id="PPK50045.1"/>
    </source>
</evidence>
<feature type="domain" description="AAA+ ATPase" evidence="4">
    <location>
        <begin position="497"/>
        <end position="626"/>
    </location>
</feature>
<dbReference type="SMART" id="SM00382">
    <property type="entry name" value="AAA"/>
    <property type="match status" value="2"/>
</dbReference>
<evidence type="ECO:0000256" key="3">
    <source>
        <dbReference type="ARBA" id="ARBA00022840"/>
    </source>
</evidence>
<feature type="domain" description="AAA+ ATPase" evidence="4">
    <location>
        <begin position="261"/>
        <end position="387"/>
    </location>
</feature>
<comment type="similarity">
    <text evidence="1">Belongs to the AAA ATPase family.</text>
</comment>
<keyword evidence="2" id="KW-0547">Nucleotide-binding</keyword>
<dbReference type="InterPro" id="IPR050221">
    <property type="entry name" value="26S_Proteasome_ATPase"/>
</dbReference>
<protein>
    <submittedName>
        <fullName evidence="6">SpoVK/Ycf46/Vps4 family AAA+-type ATPase</fullName>
    </submittedName>
</protein>
<proteinExistence type="inferred from homology"/>
<organism evidence="6 7">
    <name type="scientific">Marinobacter persicus</name>
    <dbReference type="NCBI Taxonomy" id="930118"/>
    <lineage>
        <taxon>Bacteria</taxon>
        <taxon>Pseudomonadati</taxon>
        <taxon>Pseudomonadota</taxon>
        <taxon>Gammaproteobacteria</taxon>
        <taxon>Pseudomonadales</taxon>
        <taxon>Marinobacteraceae</taxon>
        <taxon>Marinobacter</taxon>
    </lineage>
</organism>
<reference evidence="5 8" key="1">
    <citation type="submission" date="2018-02" db="EMBL/GenBank/DDBJ databases">
        <title>Deep subsurface shale carbon reservoir microbial communities from Ohio and West Virginia, USA.</title>
        <authorList>
            <person name="Wrighton K."/>
        </authorList>
    </citation>
    <scope>NUCLEOTIDE SEQUENCE [LARGE SCALE GENOMIC DNA]</scope>
    <source>
        <strain evidence="5 8">UTICA-S1B6</strain>
    </source>
</reference>
<dbReference type="InterPro" id="IPR003959">
    <property type="entry name" value="ATPase_AAA_core"/>
</dbReference>
<dbReference type="Proteomes" id="UP000239648">
    <property type="component" value="Unassembled WGS sequence"/>
</dbReference>
<dbReference type="GO" id="GO:0016887">
    <property type="term" value="F:ATP hydrolysis activity"/>
    <property type="evidence" value="ECO:0007669"/>
    <property type="project" value="InterPro"/>
</dbReference>
<dbReference type="AlphaFoldDB" id="A0A2S6G2P0"/>
<keyword evidence="3" id="KW-0067">ATP-binding</keyword>
<dbReference type="CDD" id="cd19481">
    <property type="entry name" value="RecA-like_protease"/>
    <property type="match status" value="2"/>
</dbReference>
<dbReference type="InterPro" id="IPR003593">
    <property type="entry name" value="AAA+_ATPase"/>
</dbReference>
<keyword evidence="8" id="KW-1185">Reference proteome</keyword>
<evidence type="ECO:0000313" key="7">
    <source>
        <dbReference type="Proteomes" id="UP000239446"/>
    </source>
</evidence>
<dbReference type="SUPFAM" id="SSF52540">
    <property type="entry name" value="P-loop containing nucleoside triphosphate hydrolases"/>
    <property type="match status" value="2"/>
</dbReference>
<sequence>MLLWKELVSEAEETEQTASPSKDDLKLLQIYVCRLFLSPVNHNQPVMFRDDAPLSFMGITPKTDDESEPGSPAYLRAIRRREKSLTRSLNGTPKLSFEPLLKNLIKLLRPGKVEIKVLIYAILLLKYPKARETLRELEINDYSNSVSALARAMRESTRALNEALDENAILSQIRLIEGPNPNTDIWDLVEAGPLLGQLVIATSDVCDGNRGGESDDIEELLFRYICPPGPPALHEIRDFRGVPELQLMLDYLQDALQSKAHGKNILLYGKPGTGKTQLARAMAANVSAPLYEVPTRDDRSRALTGRIRLDAAKMAQMFLEDRLGAILLFDEMEDAFRKSDQLAKGWFNQLLEDNQAPVIWISNDIRQVDPAFLRRFDFIVEIQGTSGDREASRIEQTLSELPVASAWITEAARKSWMTPALAQNLAEIGQHLPAKQITRNQQRLEALIRQRLSVMGEGKPGQILKKTKKSDFPAFRTEWINTRPSLRNVERLIRREGTARLCLYGPPGAGKTAYAQELARRLKKPFMLQSGSDLLGMFVGQTEKNIADMFDRAERTGAVLLLDEADTFLYNRSMARQSWEVGASNEFMVRLERFEGVFLATTNRFESFDKAILRRFQLKVGFDYLTTQQVRDIISACVADKEQAEALTQENLQHLSYLTPGVIRAAVQNLRLRGFKPRTGRLLTALEDEQRQQTDGVINQPIGFIQ</sequence>
<dbReference type="InterPro" id="IPR027417">
    <property type="entry name" value="P-loop_NTPase"/>
</dbReference>
<dbReference type="PANTHER" id="PTHR23073">
    <property type="entry name" value="26S PROTEASOME REGULATORY SUBUNIT"/>
    <property type="match status" value="1"/>
</dbReference>
<dbReference type="EMBL" id="PTIU01000036">
    <property type="protein sequence ID" value="PPK52231.1"/>
    <property type="molecule type" value="Genomic_DNA"/>
</dbReference>
<evidence type="ECO:0000256" key="1">
    <source>
        <dbReference type="ARBA" id="ARBA00006914"/>
    </source>
</evidence>
<evidence type="ECO:0000313" key="6">
    <source>
        <dbReference type="EMBL" id="PPK52231.1"/>
    </source>
</evidence>
<reference evidence="6 7" key="2">
    <citation type="submission" date="2018-02" db="EMBL/GenBank/DDBJ databases">
        <title>Subsurface microbial communities from deep shales in Ohio and West Virginia, USA.</title>
        <authorList>
            <person name="Wrighton K."/>
        </authorList>
    </citation>
    <scope>NUCLEOTIDE SEQUENCE [LARGE SCALE GENOMIC DNA]</scope>
    <source>
        <strain evidence="6 7">UTICA-S1B9</strain>
    </source>
</reference>
<dbReference type="Proteomes" id="UP000239446">
    <property type="component" value="Unassembled WGS sequence"/>
</dbReference>
<evidence type="ECO:0000259" key="4">
    <source>
        <dbReference type="SMART" id="SM00382"/>
    </source>
</evidence>
<evidence type="ECO:0000256" key="2">
    <source>
        <dbReference type="ARBA" id="ARBA00022741"/>
    </source>
</evidence>
<dbReference type="Pfam" id="PF00004">
    <property type="entry name" value="AAA"/>
    <property type="match status" value="2"/>
</dbReference>
<dbReference type="Gene3D" id="3.40.50.300">
    <property type="entry name" value="P-loop containing nucleotide triphosphate hydrolases"/>
    <property type="match status" value="2"/>
</dbReference>
<accession>A0A2S6G2P0</accession>
<comment type="caution">
    <text evidence="6">The sequence shown here is derived from an EMBL/GenBank/DDBJ whole genome shotgun (WGS) entry which is preliminary data.</text>
</comment>
<evidence type="ECO:0000313" key="8">
    <source>
        <dbReference type="Proteomes" id="UP000239648"/>
    </source>
</evidence>
<dbReference type="OrthoDB" id="9809379at2"/>
<gene>
    <name evidence="6" type="ORF">B0H24_103615</name>
    <name evidence="5" type="ORF">BY455_13615</name>
</gene>
<dbReference type="RefSeq" id="WP_104417383.1">
    <property type="nucleotide sequence ID" value="NZ_PTIT01000036.1"/>
</dbReference>
<dbReference type="GO" id="GO:0005524">
    <property type="term" value="F:ATP binding"/>
    <property type="evidence" value="ECO:0007669"/>
    <property type="project" value="UniProtKB-KW"/>
</dbReference>
<name>A0A2S6G2P0_9GAMM</name>